<gene>
    <name evidence="4" type="ORF">E4L95_00990</name>
</gene>
<comment type="similarity">
    <text evidence="1">Belongs to the DNA polymerase type-C family. DnaE2 subfamily.</text>
</comment>
<organism evidence="4 5">
    <name type="scientific">Paracoccus liaowanqingii</name>
    <dbReference type="NCBI Taxonomy" id="2560053"/>
    <lineage>
        <taxon>Bacteria</taxon>
        <taxon>Pseudomonadati</taxon>
        <taxon>Pseudomonadota</taxon>
        <taxon>Alphaproteobacteria</taxon>
        <taxon>Rhodobacterales</taxon>
        <taxon>Paracoccaceae</taxon>
        <taxon>Paracoccus</taxon>
    </lineage>
</organism>
<sequence>MAAGREVVEDYSHTGLSLRRHPVAFLRAGLTKNRIRTCAEAMAAPNRRWTEIAGLVLVRQRPGSAKGTMFITLEDETGIANVVVWPKVFEAHRRIILSAGMIAAAGRIQRDGEVVHLIVYRLTDLLAELASIGQRGEAFPLPHGRGDEFHRGAPMSDLRAQVADSPQATPAQTPRPRDIFIPDLRIDAVKVKTRDFR</sequence>
<keyword evidence="5" id="KW-1185">Reference proteome</keyword>
<evidence type="ECO:0000256" key="2">
    <source>
        <dbReference type="ARBA" id="ARBA00017273"/>
    </source>
</evidence>
<evidence type="ECO:0000313" key="5">
    <source>
        <dbReference type="Proteomes" id="UP000297972"/>
    </source>
</evidence>
<dbReference type="GO" id="GO:0006260">
    <property type="term" value="P:DNA replication"/>
    <property type="evidence" value="ECO:0007669"/>
    <property type="project" value="InterPro"/>
</dbReference>
<dbReference type="CDD" id="cd04485">
    <property type="entry name" value="DnaE_OBF"/>
    <property type="match status" value="1"/>
</dbReference>
<dbReference type="PANTHER" id="PTHR32294">
    <property type="entry name" value="DNA POLYMERASE III SUBUNIT ALPHA"/>
    <property type="match status" value="1"/>
</dbReference>
<dbReference type="GO" id="GO:0008408">
    <property type="term" value="F:3'-5' exonuclease activity"/>
    <property type="evidence" value="ECO:0007669"/>
    <property type="project" value="InterPro"/>
</dbReference>
<evidence type="ECO:0000256" key="1">
    <source>
        <dbReference type="ARBA" id="ARBA00007391"/>
    </source>
</evidence>
<dbReference type="InterPro" id="IPR004365">
    <property type="entry name" value="NA-bd_OB_tRNA"/>
</dbReference>
<dbReference type="InterPro" id="IPR004805">
    <property type="entry name" value="DnaE2/DnaE/PolC"/>
</dbReference>
<dbReference type="AlphaFoldDB" id="A0A4Z1CTG5"/>
<protein>
    <recommendedName>
        <fullName evidence="2">Error-prone DNA polymerase</fullName>
    </recommendedName>
</protein>
<dbReference type="Proteomes" id="UP000297972">
    <property type="component" value="Unassembled WGS sequence"/>
</dbReference>
<evidence type="ECO:0000313" key="4">
    <source>
        <dbReference type="EMBL" id="TGN68559.1"/>
    </source>
</evidence>
<evidence type="ECO:0000259" key="3">
    <source>
        <dbReference type="Pfam" id="PF01336"/>
    </source>
</evidence>
<dbReference type="GO" id="GO:0003676">
    <property type="term" value="F:nucleic acid binding"/>
    <property type="evidence" value="ECO:0007669"/>
    <property type="project" value="InterPro"/>
</dbReference>
<dbReference type="OrthoDB" id="200308at2"/>
<proteinExistence type="inferred from homology"/>
<accession>A0A4Z1CTG5</accession>
<dbReference type="PANTHER" id="PTHR32294:SF4">
    <property type="entry name" value="ERROR-PRONE DNA POLYMERASE"/>
    <property type="match status" value="1"/>
</dbReference>
<feature type="domain" description="OB" evidence="3">
    <location>
        <begin position="52"/>
        <end position="124"/>
    </location>
</feature>
<name>A0A4Z1CTG5_9RHOB</name>
<comment type="caution">
    <text evidence="4">The sequence shown here is derived from an EMBL/GenBank/DDBJ whole genome shotgun (WGS) entry which is preliminary data.</text>
</comment>
<dbReference type="Pfam" id="PF01336">
    <property type="entry name" value="tRNA_anti-codon"/>
    <property type="match status" value="1"/>
</dbReference>
<dbReference type="EMBL" id="SRPG01000004">
    <property type="protein sequence ID" value="TGN68559.1"/>
    <property type="molecule type" value="Genomic_DNA"/>
</dbReference>
<reference evidence="4 5" key="1">
    <citation type="submission" date="2019-03" db="EMBL/GenBank/DDBJ databases">
        <authorList>
            <person name="Li J."/>
        </authorList>
    </citation>
    <scope>NUCLEOTIDE SEQUENCE [LARGE SCALE GENOMIC DNA]</scope>
    <source>
        <strain evidence="4 5">3058</strain>
    </source>
</reference>